<proteinExistence type="predicted"/>
<evidence type="ECO:0000313" key="1">
    <source>
        <dbReference type="EMBL" id="RLP79626.1"/>
    </source>
</evidence>
<dbReference type="OrthoDB" id="9979685at2"/>
<dbReference type="EMBL" id="RCTF01000005">
    <property type="protein sequence ID" value="RLP79626.1"/>
    <property type="molecule type" value="Genomic_DNA"/>
</dbReference>
<keyword evidence="2" id="KW-1185">Reference proteome</keyword>
<comment type="caution">
    <text evidence="1">The sequence shown here is derived from an EMBL/GenBank/DDBJ whole genome shotgun (WGS) entry which is preliminary data.</text>
</comment>
<accession>A0A3L7AGM9</accession>
<gene>
    <name evidence="1" type="ORF">D9R14_08205</name>
</gene>
<sequence length="95" mass="10341">MGTRSDEDTLQTALRFFPGRASELLAQVRRNPGLVDMCEELSAAETALANTAALPAEVQADRREECRGWIARLTQEIEETLAAGKVVPLGQRSQG</sequence>
<organism evidence="1 2">
    <name type="scientific">Xanthobacter tagetidis</name>
    <dbReference type="NCBI Taxonomy" id="60216"/>
    <lineage>
        <taxon>Bacteria</taxon>
        <taxon>Pseudomonadati</taxon>
        <taxon>Pseudomonadota</taxon>
        <taxon>Alphaproteobacteria</taxon>
        <taxon>Hyphomicrobiales</taxon>
        <taxon>Xanthobacteraceae</taxon>
        <taxon>Xanthobacter</taxon>
    </lineage>
</organism>
<reference evidence="1 2" key="1">
    <citation type="submission" date="2018-10" db="EMBL/GenBank/DDBJ databases">
        <title>Xanthobacter tagetidis genome sequencing and assembly.</title>
        <authorList>
            <person name="Maclea K.S."/>
            <person name="Goen A.E."/>
            <person name="Fatima S.A."/>
        </authorList>
    </citation>
    <scope>NUCLEOTIDE SEQUENCE [LARGE SCALE GENOMIC DNA]</scope>
    <source>
        <strain evidence="1 2">ATCC 700314</strain>
    </source>
</reference>
<dbReference type="RefSeq" id="WP_121622836.1">
    <property type="nucleotide sequence ID" value="NZ_JACIIW010000001.1"/>
</dbReference>
<dbReference type="AlphaFoldDB" id="A0A3L7AGM9"/>
<dbReference type="Proteomes" id="UP000269692">
    <property type="component" value="Unassembled WGS sequence"/>
</dbReference>
<name>A0A3L7AGM9_9HYPH</name>
<evidence type="ECO:0000313" key="2">
    <source>
        <dbReference type="Proteomes" id="UP000269692"/>
    </source>
</evidence>
<protein>
    <submittedName>
        <fullName evidence="1">Uncharacterized protein</fullName>
    </submittedName>
</protein>